<gene>
    <name evidence="2" type="ORF">FF306_00161</name>
</gene>
<dbReference type="EMBL" id="BDDX01000001">
    <property type="protein sequence ID" value="GAT90068.1"/>
    <property type="molecule type" value="Genomic_DNA"/>
</dbReference>
<name>A0A1L8CFV2_9LACO</name>
<dbReference type="RefSeq" id="WP_094750426.1">
    <property type="nucleotide sequence ID" value="NZ_BDDX01000001.1"/>
</dbReference>
<feature type="region of interest" description="Disordered" evidence="1">
    <location>
        <begin position="31"/>
        <end position="55"/>
    </location>
</feature>
<evidence type="ECO:0000313" key="2">
    <source>
        <dbReference type="EMBL" id="GAT90068.1"/>
    </source>
</evidence>
<accession>A0A1L8CFV2</accession>
<protein>
    <submittedName>
        <fullName evidence="2">Autolysin</fullName>
    </submittedName>
</protein>
<sequence length="136" mass="15821">MLTYDRIDRDELIARATEYLQNYELQYQLSQKQPGTIGSPDSDGMPRGSKIDNPAESSIVDHISSQQYCDCIEQAIDNLRPEMKKLLYNKYINIDKRNNIPEWDKIGISKAAYYQDLKEAKYWFGITCSLVYIPLK</sequence>
<reference evidence="2 3" key="1">
    <citation type="journal article" date="2016" name="Syst. Appl. Microbiol.">
        <title>Genomic characterization of a fructophilic bee symbiont Lactobacillus kunkeei reveals its niche-specific adaptation.</title>
        <authorList>
            <person name="Maeno S."/>
            <person name="Tanizawa Y."/>
            <person name="Kanesaki Y."/>
            <person name="Kubota E."/>
            <person name="Kumar H."/>
            <person name="Dicks L."/>
            <person name="Salminen S."/>
            <person name="Nakagawa J."/>
            <person name="Arita M."/>
            <person name="Endo A."/>
        </authorList>
    </citation>
    <scope>NUCLEOTIDE SEQUENCE [LARGE SCALE GENOMIC DNA]</scope>
    <source>
        <strain evidence="2 3">FF30-6</strain>
    </source>
</reference>
<evidence type="ECO:0000256" key="1">
    <source>
        <dbReference type="SAM" id="MobiDB-lite"/>
    </source>
</evidence>
<comment type="caution">
    <text evidence="2">The sequence shown here is derived from an EMBL/GenBank/DDBJ whole genome shotgun (WGS) entry which is preliminary data.</text>
</comment>
<proteinExistence type="predicted"/>
<evidence type="ECO:0000313" key="3">
    <source>
        <dbReference type="Proteomes" id="UP000186588"/>
    </source>
</evidence>
<dbReference type="AlphaFoldDB" id="A0A1L8CFV2"/>
<dbReference type="Proteomes" id="UP000186588">
    <property type="component" value="Unassembled WGS sequence"/>
</dbReference>
<organism evidence="2 3">
    <name type="scientific">Apilactobacillus kunkeei</name>
    <dbReference type="NCBI Taxonomy" id="148814"/>
    <lineage>
        <taxon>Bacteria</taxon>
        <taxon>Bacillati</taxon>
        <taxon>Bacillota</taxon>
        <taxon>Bacilli</taxon>
        <taxon>Lactobacillales</taxon>
        <taxon>Lactobacillaceae</taxon>
        <taxon>Apilactobacillus</taxon>
    </lineage>
</organism>